<proteinExistence type="predicted"/>
<name>A0ABS0AIB2_9GAMM</name>
<evidence type="ECO:0000313" key="1">
    <source>
        <dbReference type="EMBL" id="MBF5053854.1"/>
    </source>
</evidence>
<dbReference type="EMBL" id="ARXR01000023">
    <property type="protein sequence ID" value="MBF5053854.1"/>
    <property type="molecule type" value="Genomic_DNA"/>
</dbReference>
<organism evidence="1 2">
    <name type="scientific">Alloalcanivorax venustensis ISO4</name>
    <dbReference type="NCBI Taxonomy" id="1177184"/>
    <lineage>
        <taxon>Bacteria</taxon>
        <taxon>Pseudomonadati</taxon>
        <taxon>Pseudomonadota</taxon>
        <taxon>Gammaproteobacteria</taxon>
        <taxon>Oceanospirillales</taxon>
        <taxon>Alcanivoracaceae</taxon>
        <taxon>Alloalcanivorax</taxon>
    </lineage>
</organism>
<accession>A0ABS0AIB2</accession>
<protein>
    <submittedName>
        <fullName evidence="1">Glucose-inhibited division protein B</fullName>
    </submittedName>
</protein>
<reference evidence="1 2" key="1">
    <citation type="submission" date="2012-09" db="EMBL/GenBank/DDBJ databases">
        <title>Genome Sequence of alkane-degrading Bacterium Alcanivorax venustensis ISO4.</title>
        <authorList>
            <person name="Lai Q."/>
            <person name="Shao Z."/>
        </authorList>
    </citation>
    <scope>NUCLEOTIDE SEQUENCE [LARGE SCALE GENOMIC DNA]</scope>
    <source>
        <strain evidence="1 2">ISO4</strain>
    </source>
</reference>
<dbReference type="Proteomes" id="UP000644441">
    <property type="component" value="Unassembled WGS sequence"/>
</dbReference>
<evidence type="ECO:0000313" key="2">
    <source>
        <dbReference type="Proteomes" id="UP000644441"/>
    </source>
</evidence>
<comment type="caution">
    <text evidence="1">The sequence shown here is derived from an EMBL/GenBank/DDBJ whole genome shotgun (WGS) entry which is preliminary data.</text>
</comment>
<gene>
    <name evidence="1" type="ORF">ISO4_02456</name>
</gene>
<dbReference type="PROSITE" id="PS51257">
    <property type="entry name" value="PROKAR_LIPOPROTEIN"/>
    <property type="match status" value="1"/>
</dbReference>
<keyword evidence="2" id="KW-1185">Reference proteome</keyword>
<sequence length="109" mass="12170">MWGRAALLAALIGLAGCDYSDAPQAAPLRMLAEQPADYDGELVTTAGTVRHFQDPLHYWIEDDDLNRVALKPVENVEAHLGKRVRVTGVFHYQENAGREIELESIREEP</sequence>